<evidence type="ECO:0000256" key="4">
    <source>
        <dbReference type="ARBA" id="ARBA00022842"/>
    </source>
</evidence>
<dbReference type="InterPro" id="IPR052919">
    <property type="entry name" value="TA_system_RNase"/>
</dbReference>
<proteinExistence type="predicted"/>
<accession>A0A7Y9GKL2</accession>
<dbReference type="GO" id="GO:0046872">
    <property type="term" value="F:metal ion binding"/>
    <property type="evidence" value="ECO:0007669"/>
    <property type="project" value="UniProtKB-KW"/>
</dbReference>
<evidence type="ECO:0000256" key="1">
    <source>
        <dbReference type="ARBA" id="ARBA00022722"/>
    </source>
</evidence>
<dbReference type="EMBL" id="JACCBV010000001">
    <property type="protein sequence ID" value="NYE18255.1"/>
    <property type="molecule type" value="Genomic_DNA"/>
</dbReference>
<keyword evidence="2" id="KW-0479">Metal-binding</keyword>
<evidence type="ECO:0000313" key="7">
    <source>
        <dbReference type="Proteomes" id="UP000576969"/>
    </source>
</evidence>
<name>A0A7Y9GKL2_9MICO</name>
<dbReference type="Proteomes" id="UP000576969">
    <property type="component" value="Unassembled WGS sequence"/>
</dbReference>
<evidence type="ECO:0000259" key="5">
    <source>
        <dbReference type="Pfam" id="PF01850"/>
    </source>
</evidence>
<sequence length="128" mass="14208">MLLDTNALLWLYRDSPHLGPESRAAIEAADRVFVSAVSITEITMKHMLGRIELPGGESFPEIFARSGLRELPFTVAHAAALADDPALARHDPFDRMLVAQARVERIPLITSDRVLLSLGEDRIHDARQ</sequence>
<keyword evidence="7" id="KW-1185">Reference proteome</keyword>
<dbReference type="GO" id="GO:0016787">
    <property type="term" value="F:hydrolase activity"/>
    <property type="evidence" value="ECO:0007669"/>
    <property type="project" value="UniProtKB-KW"/>
</dbReference>
<dbReference type="GO" id="GO:0004518">
    <property type="term" value="F:nuclease activity"/>
    <property type="evidence" value="ECO:0007669"/>
    <property type="project" value="UniProtKB-KW"/>
</dbReference>
<dbReference type="PANTHER" id="PTHR36173:SF2">
    <property type="entry name" value="RIBONUCLEASE VAPC16"/>
    <property type="match status" value="1"/>
</dbReference>
<protein>
    <submittedName>
        <fullName evidence="6">PIN domain nuclease of toxin-antitoxin system</fullName>
    </submittedName>
</protein>
<evidence type="ECO:0000313" key="6">
    <source>
        <dbReference type="EMBL" id="NYE18255.1"/>
    </source>
</evidence>
<dbReference type="SUPFAM" id="SSF88723">
    <property type="entry name" value="PIN domain-like"/>
    <property type="match status" value="1"/>
</dbReference>
<keyword evidence="3" id="KW-0378">Hydrolase</keyword>
<dbReference type="CDD" id="cd09872">
    <property type="entry name" value="PIN_Sll0205-like"/>
    <property type="match status" value="1"/>
</dbReference>
<keyword evidence="1" id="KW-0540">Nuclease</keyword>
<comment type="caution">
    <text evidence="6">The sequence shown here is derived from an EMBL/GenBank/DDBJ whole genome shotgun (WGS) entry which is preliminary data.</text>
</comment>
<organism evidence="6 7">
    <name type="scientific">Microbacterium immunditiarum</name>
    <dbReference type="NCBI Taxonomy" id="337480"/>
    <lineage>
        <taxon>Bacteria</taxon>
        <taxon>Bacillati</taxon>
        <taxon>Actinomycetota</taxon>
        <taxon>Actinomycetes</taxon>
        <taxon>Micrococcales</taxon>
        <taxon>Microbacteriaceae</taxon>
        <taxon>Microbacterium</taxon>
    </lineage>
</organism>
<evidence type="ECO:0000256" key="2">
    <source>
        <dbReference type="ARBA" id="ARBA00022723"/>
    </source>
</evidence>
<reference evidence="6 7" key="1">
    <citation type="submission" date="2020-07" db="EMBL/GenBank/DDBJ databases">
        <title>Sequencing the genomes of 1000 actinobacteria strains.</title>
        <authorList>
            <person name="Klenk H.-P."/>
        </authorList>
    </citation>
    <scope>NUCLEOTIDE SEQUENCE [LARGE SCALE GENOMIC DNA]</scope>
    <source>
        <strain evidence="6 7">DSM 24662</strain>
    </source>
</reference>
<keyword evidence="4" id="KW-0460">Magnesium</keyword>
<dbReference type="InterPro" id="IPR002716">
    <property type="entry name" value="PIN_dom"/>
</dbReference>
<dbReference type="Gene3D" id="3.40.50.1010">
    <property type="entry name" value="5'-nuclease"/>
    <property type="match status" value="1"/>
</dbReference>
<dbReference type="PANTHER" id="PTHR36173">
    <property type="entry name" value="RIBONUCLEASE VAPC16-RELATED"/>
    <property type="match status" value="1"/>
</dbReference>
<dbReference type="AlphaFoldDB" id="A0A7Y9GKL2"/>
<feature type="domain" description="PIN" evidence="5">
    <location>
        <begin position="1"/>
        <end position="115"/>
    </location>
</feature>
<dbReference type="RefSeq" id="WP_179486804.1">
    <property type="nucleotide sequence ID" value="NZ_JACCBV010000001.1"/>
</dbReference>
<dbReference type="InterPro" id="IPR029060">
    <property type="entry name" value="PIN-like_dom_sf"/>
</dbReference>
<dbReference type="Pfam" id="PF01850">
    <property type="entry name" value="PIN"/>
    <property type="match status" value="1"/>
</dbReference>
<dbReference type="InterPro" id="IPR041705">
    <property type="entry name" value="PIN_Sll0205"/>
</dbReference>
<evidence type="ECO:0000256" key="3">
    <source>
        <dbReference type="ARBA" id="ARBA00022801"/>
    </source>
</evidence>
<gene>
    <name evidence="6" type="ORF">BJ991_000283</name>
</gene>